<gene>
    <name evidence="2" type="ORF">NTEN_LOCUS425</name>
</gene>
<evidence type="ECO:0000313" key="3">
    <source>
        <dbReference type="Proteomes" id="UP000479000"/>
    </source>
</evidence>
<organism evidence="2 3">
    <name type="scientific">Nesidiocoris tenuis</name>
    <dbReference type="NCBI Taxonomy" id="355587"/>
    <lineage>
        <taxon>Eukaryota</taxon>
        <taxon>Metazoa</taxon>
        <taxon>Ecdysozoa</taxon>
        <taxon>Arthropoda</taxon>
        <taxon>Hexapoda</taxon>
        <taxon>Insecta</taxon>
        <taxon>Pterygota</taxon>
        <taxon>Neoptera</taxon>
        <taxon>Paraneoptera</taxon>
        <taxon>Hemiptera</taxon>
        <taxon>Heteroptera</taxon>
        <taxon>Panheteroptera</taxon>
        <taxon>Cimicomorpha</taxon>
        <taxon>Miridae</taxon>
        <taxon>Dicyphina</taxon>
        <taxon>Nesidiocoris</taxon>
    </lineage>
</organism>
<evidence type="ECO:0000256" key="1">
    <source>
        <dbReference type="SAM" id="MobiDB-lite"/>
    </source>
</evidence>
<evidence type="ECO:0000313" key="2">
    <source>
        <dbReference type="EMBL" id="CAA9993457.1"/>
    </source>
</evidence>
<protein>
    <submittedName>
        <fullName evidence="2">Uncharacterized protein</fullName>
    </submittedName>
</protein>
<dbReference type="Proteomes" id="UP000479000">
    <property type="component" value="Unassembled WGS sequence"/>
</dbReference>
<feature type="region of interest" description="Disordered" evidence="1">
    <location>
        <begin position="1"/>
        <end position="33"/>
    </location>
</feature>
<dbReference type="EMBL" id="CADCXU010000447">
    <property type="protein sequence ID" value="CAA9993457.1"/>
    <property type="molecule type" value="Genomic_DNA"/>
</dbReference>
<accession>A0A6H5FUL8</accession>
<feature type="non-terminal residue" evidence="2">
    <location>
        <position position="1"/>
    </location>
</feature>
<name>A0A6H5FUL8_9HEMI</name>
<sequence>KRIRGRRRRRRCRKAERPPPRIGPIRARGGRQGGGPCMVILHESMIFNLPYYRERPGGKFIFGGRKGPRSSSAHRYVP</sequence>
<dbReference type="AlphaFoldDB" id="A0A6H5FUL8"/>
<feature type="compositionally biased region" description="Basic residues" evidence="1">
    <location>
        <begin position="1"/>
        <end position="14"/>
    </location>
</feature>
<proteinExistence type="predicted"/>
<reference evidence="2 3" key="1">
    <citation type="submission" date="2020-02" db="EMBL/GenBank/DDBJ databases">
        <authorList>
            <person name="Ferguson B K."/>
        </authorList>
    </citation>
    <scope>NUCLEOTIDE SEQUENCE [LARGE SCALE GENOMIC DNA]</scope>
</reference>
<keyword evidence="3" id="KW-1185">Reference proteome</keyword>